<proteinExistence type="predicted"/>
<comment type="caution">
    <text evidence="1">The sequence shown here is derived from an EMBL/GenBank/DDBJ whole genome shotgun (WGS) entry which is preliminary data.</text>
</comment>
<accession>A0ABV6N7V7</accession>
<dbReference type="Pfam" id="PF09438">
    <property type="entry name" value="DUF2017"/>
    <property type="match status" value="1"/>
</dbReference>
<reference evidence="1 2" key="1">
    <citation type="submission" date="2024-09" db="EMBL/GenBank/DDBJ databases">
        <authorList>
            <person name="Sun Q."/>
            <person name="Mori K."/>
        </authorList>
    </citation>
    <scope>NUCLEOTIDE SEQUENCE [LARGE SCALE GENOMIC DNA]</scope>
    <source>
        <strain evidence="1 2">TBRC 1432</strain>
    </source>
</reference>
<gene>
    <name evidence="1" type="ORF">ACFFH7_41630</name>
</gene>
<dbReference type="EMBL" id="JBHLUD010000015">
    <property type="protein sequence ID" value="MFC0548066.1"/>
    <property type="molecule type" value="Genomic_DNA"/>
</dbReference>
<dbReference type="InterPro" id="IPR018561">
    <property type="entry name" value="AosR"/>
</dbReference>
<dbReference type="RefSeq" id="WP_273938096.1">
    <property type="nucleotide sequence ID" value="NZ_CP097263.1"/>
</dbReference>
<organism evidence="1 2">
    <name type="scientific">Kutzneria chonburiensis</name>
    <dbReference type="NCBI Taxonomy" id="1483604"/>
    <lineage>
        <taxon>Bacteria</taxon>
        <taxon>Bacillati</taxon>
        <taxon>Actinomycetota</taxon>
        <taxon>Actinomycetes</taxon>
        <taxon>Pseudonocardiales</taxon>
        <taxon>Pseudonocardiaceae</taxon>
        <taxon>Kutzneria</taxon>
    </lineage>
</organism>
<sequence>MSWSHGFDVVVGENQVLLNLTEHTVSALREGIGTLARYLDDMPAQGGFKDRLMFRRDRLELLDRLLPPVSEYSPSAQEFLARWGNDLRVELRDAARRVLASIPDAGPVSYPLVNVDDWIRVLGQARLVWVPRGTSGDTRSGDARLRNAGLFAELQGQLVRALRPELAVQLTG</sequence>
<name>A0ABV6N7V7_9PSEU</name>
<dbReference type="Proteomes" id="UP001589810">
    <property type="component" value="Unassembled WGS sequence"/>
</dbReference>
<protein>
    <submittedName>
        <fullName evidence="1">Uncharacterized protein</fullName>
    </submittedName>
</protein>
<evidence type="ECO:0000313" key="1">
    <source>
        <dbReference type="EMBL" id="MFC0548066.1"/>
    </source>
</evidence>
<evidence type="ECO:0000313" key="2">
    <source>
        <dbReference type="Proteomes" id="UP001589810"/>
    </source>
</evidence>
<keyword evidence="2" id="KW-1185">Reference proteome</keyword>